<dbReference type="GO" id="GO:0004519">
    <property type="term" value="F:endonuclease activity"/>
    <property type="evidence" value="ECO:0007669"/>
    <property type="project" value="TreeGrafter"/>
</dbReference>
<evidence type="ECO:0000313" key="2">
    <source>
        <dbReference type="Ensembl" id="ENSOTSP00005040151.1"/>
    </source>
</evidence>
<dbReference type="AlphaFoldDB" id="A0A8C8FTU2"/>
<name>A0A8C8FTU2_ONCTS</name>
<dbReference type="Ensembl" id="ENSOTST00005043678.2">
    <property type="protein sequence ID" value="ENSOTSP00005040151.1"/>
    <property type="gene ID" value="ENSOTSG00005019190.2"/>
</dbReference>
<dbReference type="Proteomes" id="UP000694402">
    <property type="component" value="Unassembled WGS sequence"/>
</dbReference>
<evidence type="ECO:0000256" key="1">
    <source>
        <dbReference type="SAM" id="MobiDB-lite"/>
    </source>
</evidence>
<organism evidence="2 3">
    <name type="scientific">Oncorhynchus tshawytscha</name>
    <name type="common">Chinook salmon</name>
    <name type="synonym">Salmo tshawytscha</name>
    <dbReference type="NCBI Taxonomy" id="74940"/>
    <lineage>
        <taxon>Eukaryota</taxon>
        <taxon>Metazoa</taxon>
        <taxon>Chordata</taxon>
        <taxon>Craniata</taxon>
        <taxon>Vertebrata</taxon>
        <taxon>Euteleostomi</taxon>
        <taxon>Actinopterygii</taxon>
        <taxon>Neopterygii</taxon>
        <taxon>Teleostei</taxon>
        <taxon>Protacanthopterygii</taxon>
        <taxon>Salmoniformes</taxon>
        <taxon>Salmonidae</taxon>
        <taxon>Salmoninae</taxon>
        <taxon>Oncorhynchus</taxon>
    </lineage>
</organism>
<dbReference type="GO" id="GO:0005634">
    <property type="term" value="C:nucleus"/>
    <property type="evidence" value="ECO:0007669"/>
    <property type="project" value="TreeGrafter"/>
</dbReference>
<feature type="compositionally biased region" description="Basic residues" evidence="1">
    <location>
        <begin position="1"/>
        <end position="10"/>
    </location>
</feature>
<sequence length="103" mass="11312">MPRKKKHGHSPARVPGLSNDINNRIPGTSDGAPLSRSEFNTGTNSHDYGSTNMLVSTNSGDISATSQDKDEIVRTMKEMFCHLDPEVLYIVLAECDFKGKMTL</sequence>
<keyword evidence="3" id="KW-1185">Reference proteome</keyword>
<feature type="region of interest" description="Disordered" evidence="1">
    <location>
        <begin position="1"/>
        <end position="66"/>
    </location>
</feature>
<dbReference type="PANTHER" id="PTHR46535:SF1">
    <property type="entry name" value="NEDD4-BINDING PROTEIN 2"/>
    <property type="match status" value="1"/>
</dbReference>
<feature type="compositionally biased region" description="Polar residues" evidence="1">
    <location>
        <begin position="37"/>
        <end position="66"/>
    </location>
</feature>
<reference evidence="2" key="1">
    <citation type="submission" date="2025-08" db="UniProtKB">
        <authorList>
            <consortium name="Ensembl"/>
        </authorList>
    </citation>
    <scope>IDENTIFICATION</scope>
</reference>
<dbReference type="GeneTree" id="ENSGT01000000218260"/>
<dbReference type="InterPro" id="IPR052772">
    <property type="entry name" value="Endo/PolyKinase_Domain-Protein"/>
</dbReference>
<proteinExistence type="predicted"/>
<evidence type="ECO:0000313" key="3">
    <source>
        <dbReference type="Proteomes" id="UP000694402"/>
    </source>
</evidence>
<protein>
    <submittedName>
        <fullName evidence="2">Uncharacterized protein</fullName>
    </submittedName>
</protein>
<reference evidence="2" key="2">
    <citation type="submission" date="2025-09" db="UniProtKB">
        <authorList>
            <consortium name="Ensembl"/>
        </authorList>
    </citation>
    <scope>IDENTIFICATION</scope>
</reference>
<accession>A0A8C8FTU2</accession>
<dbReference type="PANTHER" id="PTHR46535">
    <property type="entry name" value="NEDD4-BINDING PROTEIN 2"/>
    <property type="match status" value="1"/>
</dbReference>